<evidence type="ECO:0000313" key="7">
    <source>
        <dbReference type="Proteomes" id="UP000319424"/>
    </source>
</evidence>
<keyword evidence="3" id="KW-0238">DNA-binding</keyword>
<dbReference type="Gene3D" id="1.10.10.10">
    <property type="entry name" value="Winged helix-like DNA-binding domain superfamily/Winged helix DNA-binding domain"/>
    <property type="match status" value="1"/>
</dbReference>
<organism evidence="6 7">
    <name type="scientific">Criibacterium bergeronii</name>
    <dbReference type="NCBI Taxonomy" id="1871336"/>
    <lineage>
        <taxon>Bacteria</taxon>
        <taxon>Bacillati</taxon>
        <taxon>Bacillota</taxon>
        <taxon>Clostridia</taxon>
        <taxon>Peptostreptococcales</taxon>
        <taxon>Filifactoraceae</taxon>
        <taxon>Criibacterium</taxon>
    </lineage>
</organism>
<dbReference type="SUPFAM" id="SSF88659">
    <property type="entry name" value="Sigma3 and sigma4 domains of RNA polymerase sigma factors"/>
    <property type="match status" value="1"/>
</dbReference>
<reference evidence="6 7" key="1">
    <citation type="submission" date="2019-07" db="EMBL/GenBank/DDBJ databases">
        <title>Criibacterium bergeronii gen. nov., sp. nov. isolated from human clinical samples.</title>
        <authorList>
            <person name="Maheux A.F."/>
            <person name="Boudreau D.K."/>
            <person name="Berube E."/>
            <person name="Brodeur S."/>
            <person name="Bernard K.A."/>
            <person name="Abed J.Y."/>
            <person name="Ducrey E."/>
            <person name="Guay E.F."/>
            <person name="Raymond F."/>
            <person name="Corbeil J."/>
            <person name="Domingo M.-C."/>
            <person name="Roy P.H."/>
            <person name="Boissinot M."/>
            <person name="Tocheva E.I."/>
            <person name="Omar R.F."/>
        </authorList>
    </citation>
    <scope>NUCLEOTIDE SEQUENCE [LARGE SCALE GENOMIC DNA]</scope>
    <source>
        <strain evidence="6 7">CCRI-24246</strain>
    </source>
</reference>
<evidence type="ECO:0000313" key="6">
    <source>
        <dbReference type="EMBL" id="TRW22486.1"/>
    </source>
</evidence>
<dbReference type="InterPro" id="IPR014284">
    <property type="entry name" value="RNA_pol_sigma-70_dom"/>
</dbReference>
<dbReference type="InterPro" id="IPR013324">
    <property type="entry name" value="RNA_pol_sigma_r3/r4-like"/>
</dbReference>
<dbReference type="GO" id="GO:0016987">
    <property type="term" value="F:sigma factor activity"/>
    <property type="evidence" value="ECO:0007669"/>
    <property type="project" value="UniProtKB-KW"/>
</dbReference>
<evidence type="ECO:0000259" key="5">
    <source>
        <dbReference type="Pfam" id="PF08281"/>
    </source>
</evidence>
<dbReference type="InterPro" id="IPR013249">
    <property type="entry name" value="RNA_pol_sigma70_r4_t2"/>
</dbReference>
<keyword evidence="4" id="KW-0804">Transcription</keyword>
<dbReference type="GO" id="GO:0003677">
    <property type="term" value="F:DNA binding"/>
    <property type="evidence" value="ECO:0007669"/>
    <property type="project" value="UniProtKB-KW"/>
</dbReference>
<dbReference type="Proteomes" id="UP000319424">
    <property type="component" value="Unassembled WGS sequence"/>
</dbReference>
<dbReference type="RefSeq" id="WP_144398885.1">
    <property type="nucleotide sequence ID" value="NZ_VJXW01000027.1"/>
</dbReference>
<feature type="domain" description="RNA polymerase sigma factor 70 region 4 type 2" evidence="5">
    <location>
        <begin position="73"/>
        <end position="124"/>
    </location>
</feature>
<dbReference type="InterPro" id="IPR039425">
    <property type="entry name" value="RNA_pol_sigma-70-like"/>
</dbReference>
<keyword evidence="1" id="KW-0805">Transcription regulation</keyword>
<accession>A0A552UWA4</accession>
<protein>
    <submittedName>
        <fullName evidence="6">Sigma-70 family RNA polymerase sigma factor</fullName>
    </submittedName>
</protein>
<dbReference type="Pfam" id="PF08281">
    <property type="entry name" value="Sigma70_r4_2"/>
    <property type="match status" value="1"/>
</dbReference>
<dbReference type="PANTHER" id="PTHR43133">
    <property type="entry name" value="RNA POLYMERASE ECF-TYPE SIGMA FACTO"/>
    <property type="match status" value="1"/>
</dbReference>
<keyword evidence="2" id="KW-0731">Sigma factor</keyword>
<evidence type="ECO:0000256" key="1">
    <source>
        <dbReference type="ARBA" id="ARBA00023015"/>
    </source>
</evidence>
<proteinExistence type="predicted"/>
<dbReference type="OrthoDB" id="9782703at2"/>
<dbReference type="AlphaFoldDB" id="A0A552UWA4"/>
<evidence type="ECO:0000256" key="2">
    <source>
        <dbReference type="ARBA" id="ARBA00023082"/>
    </source>
</evidence>
<evidence type="ECO:0000256" key="4">
    <source>
        <dbReference type="ARBA" id="ARBA00023163"/>
    </source>
</evidence>
<sequence>MNTHLKYHKKYEYNKCALSYKNYFAHHIDKEPKNFAYKKIKKRDGEVPDENILLKVDSYSMKNEEIDYSCDVKIEDALMKINPKQREVLVLYYYSGFSIKEIAKITGNFQGTVKSRLHLAKKQLKKIIENDFNLFESEGINEG</sequence>
<dbReference type="GO" id="GO:0006352">
    <property type="term" value="P:DNA-templated transcription initiation"/>
    <property type="evidence" value="ECO:0007669"/>
    <property type="project" value="InterPro"/>
</dbReference>
<dbReference type="InterPro" id="IPR036388">
    <property type="entry name" value="WH-like_DNA-bd_sf"/>
</dbReference>
<dbReference type="CDD" id="cd06171">
    <property type="entry name" value="Sigma70_r4"/>
    <property type="match status" value="1"/>
</dbReference>
<evidence type="ECO:0000256" key="3">
    <source>
        <dbReference type="ARBA" id="ARBA00023125"/>
    </source>
</evidence>
<name>A0A552UWA4_9FIRM</name>
<dbReference type="NCBIfam" id="TIGR02937">
    <property type="entry name" value="sigma70-ECF"/>
    <property type="match status" value="1"/>
</dbReference>
<dbReference type="EMBL" id="VJXW01000027">
    <property type="protein sequence ID" value="TRW22486.1"/>
    <property type="molecule type" value="Genomic_DNA"/>
</dbReference>
<comment type="caution">
    <text evidence="6">The sequence shown here is derived from an EMBL/GenBank/DDBJ whole genome shotgun (WGS) entry which is preliminary data.</text>
</comment>
<gene>
    <name evidence="6" type="ORF">FL857_11265</name>
</gene>
<dbReference type="PANTHER" id="PTHR43133:SF8">
    <property type="entry name" value="RNA POLYMERASE SIGMA FACTOR HI_1459-RELATED"/>
    <property type="match status" value="1"/>
</dbReference>